<evidence type="ECO:0000256" key="9">
    <source>
        <dbReference type="ARBA" id="ARBA00023288"/>
    </source>
</evidence>
<dbReference type="PANTHER" id="PTHR10612">
    <property type="entry name" value="APOLIPOPROTEIN D"/>
    <property type="match status" value="1"/>
</dbReference>
<evidence type="ECO:0000256" key="10">
    <source>
        <dbReference type="ARBA" id="ARBA00057024"/>
    </source>
</evidence>
<dbReference type="InterPro" id="IPR000566">
    <property type="entry name" value="Lipocln_cytosolic_FA-bd_dom"/>
</dbReference>
<keyword evidence="5 12" id="KW-0446">Lipid-binding</keyword>
<dbReference type="InterPro" id="IPR022271">
    <property type="entry name" value="Lipocalin_ApoD"/>
</dbReference>
<dbReference type="InterPro" id="IPR047202">
    <property type="entry name" value="Lipocalin_Blc-like_dom"/>
</dbReference>
<keyword evidence="4 12" id="KW-0732">Signal</keyword>
<accession>A0A1I6BZ47</accession>
<reference evidence="15 16" key="1">
    <citation type="submission" date="2016-10" db="EMBL/GenBank/DDBJ databases">
        <authorList>
            <person name="de Groot N.N."/>
        </authorList>
    </citation>
    <scope>NUCLEOTIDE SEQUENCE [LARGE SCALE GENOMIC DNA]</scope>
    <source>
        <strain evidence="15 16">JCM 18415</strain>
    </source>
</reference>
<dbReference type="Gene3D" id="2.40.128.20">
    <property type="match status" value="1"/>
</dbReference>
<dbReference type="Pfam" id="PF08212">
    <property type="entry name" value="Lipocalin_2"/>
    <property type="match status" value="1"/>
</dbReference>
<comment type="subunit">
    <text evidence="3 12">Homodimer.</text>
</comment>
<dbReference type="InterPro" id="IPR022272">
    <property type="entry name" value="Lipocalin_CS"/>
</dbReference>
<comment type="subcellular location">
    <subcellularLocation>
        <location evidence="1">Cell outer membrane</location>
        <topology evidence="1">Lipid-anchor</topology>
    </subcellularLocation>
</comment>
<feature type="chain" id="PRO_5017107064" description="Outer membrane lipoprotein Blc" evidence="12">
    <location>
        <begin position="25"/>
        <end position="184"/>
    </location>
</feature>
<dbReference type="SUPFAM" id="SSF50814">
    <property type="entry name" value="Lipocalins"/>
    <property type="match status" value="1"/>
</dbReference>
<dbReference type="PRINTS" id="PR01171">
    <property type="entry name" value="BCTLIPOCALIN"/>
</dbReference>
<feature type="signal peptide" evidence="12">
    <location>
        <begin position="1"/>
        <end position="24"/>
    </location>
</feature>
<evidence type="ECO:0000313" key="15">
    <source>
        <dbReference type="EMBL" id="SFQ86202.1"/>
    </source>
</evidence>
<dbReference type="PROSITE" id="PS00213">
    <property type="entry name" value="LIPOCALIN"/>
    <property type="match status" value="1"/>
</dbReference>
<evidence type="ECO:0000313" key="16">
    <source>
        <dbReference type="Proteomes" id="UP000242815"/>
    </source>
</evidence>
<dbReference type="PIRSF" id="PIRSF036893">
    <property type="entry name" value="Lipocalin_ApoD"/>
    <property type="match status" value="1"/>
</dbReference>
<feature type="lipid moiety-binding region" description="N-palmitoyl cysteine" evidence="13">
    <location>
        <position position="25"/>
    </location>
</feature>
<dbReference type="PROSITE" id="PS51257">
    <property type="entry name" value="PROKAR_LIPOPROTEIN"/>
    <property type="match status" value="1"/>
</dbReference>
<evidence type="ECO:0000259" key="14">
    <source>
        <dbReference type="Pfam" id="PF08212"/>
    </source>
</evidence>
<gene>
    <name evidence="15" type="ORF">SAMN05216578_10938</name>
</gene>
<feature type="lipid moiety-binding region" description="S-diacylglycerol cysteine" evidence="13">
    <location>
        <position position="25"/>
    </location>
</feature>
<evidence type="ECO:0000256" key="12">
    <source>
        <dbReference type="PIRNR" id="PIRNR036893"/>
    </source>
</evidence>
<dbReference type="EMBL" id="FOYD01000009">
    <property type="protein sequence ID" value="SFQ86202.1"/>
    <property type="molecule type" value="Genomic_DNA"/>
</dbReference>
<sequence length="184" mass="20734">MFTSRIPRSLAITALLFSVLSLSACSVAPPEGVTPVRGFQLERYLGTWYEIARLDHSFERKLDNVSARYSLRTDGDVQVINAGYRTDSGRRKEAVGVAKFIGAQDVGSLKVSFFGPFYGGYHVVELDEEYRWALVVGQNHKYMWILAREKELPQSIVDQLLAKAEALGFDTSELIWVEHDRADT</sequence>
<evidence type="ECO:0000256" key="11">
    <source>
        <dbReference type="ARBA" id="ARBA00071217"/>
    </source>
</evidence>
<evidence type="ECO:0000256" key="3">
    <source>
        <dbReference type="ARBA" id="ARBA00011738"/>
    </source>
</evidence>
<keyword evidence="8 12" id="KW-0998">Cell outer membrane</keyword>
<dbReference type="GO" id="GO:0008289">
    <property type="term" value="F:lipid binding"/>
    <property type="evidence" value="ECO:0007669"/>
    <property type="project" value="UniProtKB-UniRule"/>
</dbReference>
<evidence type="ECO:0000256" key="5">
    <source>
        <dbReference type="ARBA" id="ARBA00023121"/>
    </source>
</evidence>
<evidence type="ECO:0000256" key="2">
    <source>
        <dbReference type="ARBA" id="ARBA00006889"/>
    </source>
</evidence>
<comment type="similarity">
    <text evidence="2 12">Belongs to the calycin superfamily. Lipocalin family.</text>
</comment>
<keyword evidence="9 12" id="KW-0449">Lipoprotein</keyword>
<evidence type="ECO:0000256" key="7">
    <source>
        <dbReference type="ARBA" id="ARBA00023139"/>
    </source>
</evidence>
<dbReference type="InterPro" id="IPR002446">
    <property type="entry name" value="Lipocalin_bac"/>
</dbReference>
<dbReference type="GO" id="GO:0009279">
    <property type="term" value="C:cell outer membrane"/>
    <property type="evidence" value="ECO:0007669"/>
    <property type="project" value="UniProtKB-SubCell"/>
</dbReference>
<evidence type="ECO:0000256" key="8">
    <source>
        <dbReference type="ARBA" id="ARBA00023237"/>
    </source>
</evidence>
<dbReference type="STRING" id="1002526.SAMN05216578_10938"/>
<name>A0A1I6BZ47_9GAMM</name>
<dbReference type="OrthoDB" id="9793905at2"/>
<keyword evidence="7 13" id="KW-0564">Palmitate</keyword>
<keyword evidence="6 12" id="KW-0472">Membrane</keyword>
<evidence type="ECO:0000256" key="13">
    <source>
        <dbReference type="PIRSR" id="PIRSR036893-52"/>
    </source>
</evidence>
<comment type="function">
    <text evidence="10 12">Involved in the storage or transport of lipids necessary for membrane maintenance under stressful conditions. Displays a binding preference for lysophospholipids.</text>
</comment>
<evidence type="ECO:0000256" key="4">
    <source>
        <dbReference type="ARBA" id="ARBA00022729"/>
    </source>
</evidence>
<protein>
    <recommendedName>
        <fullName evidence="11 12">Outer membrane lipoprotein Blc</fullName>
    </recommendedName>
</protein>
<evidence type="ECO:0000256" key="6">
    <source>
        <dbReference type="ARBA" id="ARBA00023136"/>
    </source>
</evidence>
<organism evidence="15 16">
    <name type="scientific">Halopseudomonas formosensis</name>
    <dbReference type="NCBI Taxonomy" id="1002526"/>
    <lineage>
        <taxon>Bacteria</taxon>
        <taxon>Pseudomonadati</taxon>
        <taxon>Pseudomonadota</taxon>
        <taxon>Gammaproteobacteria</taxon>
        <taxon>Pseudomonadales</taxon>
        <taxon>Pseudomonadaceae</taxon>
        <taxon>Halopseudomonas</taxon>
    </lineage>
</organism>
<dbReference type="InterPro" id="IPR012674">
    <property type="entry name" value="Calycin"/>
</dbReference>
<dbReference type="CDD" id="cd19438">
    <property type="entry name" value="lipocalin_Blc-like"/>
    <property type="match status" value="1"/>
</dbReference>
<feature type="domain" description="Lipocalin/cytosolic fatty-acid binding" evidence="14">
    <location>
        <begin position="40"/>
        <end position="178"/>
    </location>
</feature>
<dbReference type="Proteomes" id="UP000242815">
    <property type="component" value="Unassembled WGS sequence"/>
</dbReference>
<dbReference type="PANTHER" id="PTHR10612:SF34">
    <property type="entry name" value="APOLIPOPROTEIN D"/>
    <property type="match status" value="1"/>
</dbReference>
<dbReference type="AlphaFoldDB" id="A0A1I6BZ47"/>
<dbReference type="FunFam" id="2.40.128.20:FF:000002">
    <property type="entry name" value="Outer membrane lipoprotein Blc"/>
    <property type="match status" value="1"/>
</dbReference>
<dbReference type="GO" id="GO:0006950">
    <property type="term" value="P:response to stress"/>
    <property type="evidence" value="ECO:0007669"/>
    <property type="project" value="UniProtKB-ARBA"/>
</dbReference>
<dbReference type="RefSeq" id="WP_090539890.1">
    <property type="nucleotide sequence ID" value="NZ_FOYD01000009.1"/>
</dbReference>
<evidence type="ECO:0000256" key="1">
    <source>
        <dbReference type="ARBA" id="ARBA00004459"/>
    </source>
</evidence>
<proteinExistence type="inferred from homology"/>